<name>A0A085NFR4_9BILA</name>
<sequence length="1187" mass="133557">MLGVRVYAASFITSLLCVYGDSQFDFDEIKYGIYGVSINSEPLLRREVEAEWQATAGENGLPPTKHVRLSNKNNVEFLCSVPSIDLRQIKSKQFNIWHSMTNVTSKNVTDLLEFLRSTCVRKTVGWWTYELCYGRYARQYHVEDGKVVEPFMLLGRYASDFDWENAAEVASKFQSSKQTLYHSQIYENGTICDLNNQFRRTEVRFYCDSDFQGAYLYSVDEPVSCQYIFNVHTSTLCQLKMFAPLESKPSPVGIECRPLLDDEQYKAFQRSSRHEKERETSFRKKQRKAKPRSGTEQAELKRSEESDNLMKEQGRRMERAFRGKPYINVDFNLMIDSSNEQSEGESAPTAPMESADSLSRGKNSVTFKQGMGCGERINSMHKVADTVPHCTNSIDTKARDSTGGHRDEARGVVDSAEVDSSSVDVETEDDALYEELLSFFNDVNQRVEQLEPGTPRFSRLDKSLHEAFKRMKRRSVRGVSMKPKNPLLPDSYPPGAGTNKMNVKGNGKLTNGKIDKANDAVDPKVKVKVNVAKIQTVGIPLEERGRVISETQRMEKEIQRRLLKAGVDAGKVGVSRPRFLMRIRHSGGISSFSLSELSSNMLGFGGKGLFWALAELPSCLVTPASCGFGNGLSVSLILLSGAFVPCASALLESSPFCFRLTSTVDAAFPDIGTDRLGNKDVRQSTRAHNIGNVNTVLDNSTPAKSTHVRPKRRFIMKRRMTGVCFDDKTSDRRVSFGLPSDEEEEDTSQGTLTVSDAPENSGVSFSKGIKPVPSLNTLNLLERQGFVMHKKPFQTLRYSCCEVYCMLSESSKKLWHHRYVGALLLVLAFLFYFVCRLPGQHQQVLYSLEKKLVWCAYWLVLGVLSSIGFGTGLHTFLLYLGPHIAAVTLAAFECGSLMFPEPPYPDECVLMESICYPPKVLVNLRIICPDAMLDHNPAAMSNKSISVNGASALAGTLASNLATVSIWNIMSKVRLESIMWGAARLSGQEPDDEEYREFKQFLEMTEQAQAKNDWLDAAKLSIERTIEKVGFLAILVCASIPNPLFDLAGITCGHFLVPFWKFFGSTLIGKAIIKTHIQKFFVIVAFSEQHFEKVLNWLKSVPKIGPRLEKPFRDFLNEQKIRLHRSSDVVVHTQSGIIQRIIETTVFLMIASSFISLVNSLAQRYHRRLWEEKKKRMRDNSSPNEVH</sequence>
<accession>A0A085NFR4</accession>
<evidence type="ECO:0000256" key="6">
    <source>
        <dbReference type="SAM" id="Phobius"/>
    </source>
</evidence>
<dbReference type="InterPro" id="IPR045149">
    <property type="entry name" value="OS-9-like"/>
</dbReference>
<evidence type="ECO:0000256" key="1">
    <source>
        <dbReference type="ARBA" id="ARBA00004240"/>
    </source>
</evidence>
<evidence type="ECO:0000256" key="2">
    <source>
        <dbReference type="ARBA" id="ARBA00022729"/>
    </source>
</evidence>
<feature type="region of interest" description="Disordered" evidence="5">
    <location>
        <begin position="475"/>
        <end position="499"/>
    </location>
</feature>
<feature type="region of interest" description="Disordered" evidence="5">
    <location>
        <begin position="394"/>
        <end position="424"/>
    </location>
</feature>
<dbReference type="GO" id="GO:0030970">
    <property type="term" value="P:retrograde protein transport, ER to cytosol"/>
    <property type="evidence" value="ECO:0007669"/>
    <property type="project" value="TreeGrafter"/>
</dbReference>
<feature type="transmembrane region" description="Helical" evidence="6">
    <location>
        <begin position="815"/>
        <end position="835"/>
    </location>
</feature>
<feature type="region of interest" description="Disordered" evidence="5">
    <location>
        <begin position="735"/>
        <end position="754"/>
    </location>
</feature>
<dbReference type="PANTHER" id="PTHR15414:SF5">
    <property type="entry name" value="PROTEIN OS-9"/>
    <property type="match status" value="1"/>
</dbReference>
<feature type="compositionally biased region" description="Basic and acidic residues" evidence="5">
    <location>
        <begin position="272"/>
        <end position="282"/>
    </location>
</feature>
<dbReference type="Gene3D" id="2.70.130.10">
    <property type="entry name" value="Mannose-6-phosphate receptor binding domain"/>
    <property type="match status" value="1"/>
</dbReference>
<evidence type="ECO:0000259" key="7">
    <source>
        <dbReference type="PROSITE" id="PS51914"/>
    </source>
</evidence>
<reference evidence="8" key="1">
    <citation type="journal article" date="2014" name="Nat. Genet.">
        <title>Genome and transcriptome of the porcine whipworm Trichuris suis.</title>
        <authorList>
            <person name="Jex A.R."/>
            <person name="Nejsum P."/>
            <person name="Schwarz E.M."/>
            <person name="Hu L."/>
            <person name="Young N.D."/>
            <person name="Hall R.S."/>
            <person name="Korhonen P.K."/>
            <person name="Liao S."/>
            <person name="Thamsborg S."/>
            <person name="Xia J."/>
            <person name="Xu P."/>
            <person name="Wang S."/>
            <person name="Scheerlinck J.P."/>
            <person name="Hofmann A."/>
            <person name="Sternberg P.W."/>
            <person name="Wang J."/>
            <person name="Gasser R.B."/>
        </authorList>
    </citation>
    <scope>NUCLEOTIDE SEQUENCE [LARGE SCALE GENOMIC DNA]</scope>
    <source>
        <strain evidence="8">DCEP-RM93F</strain>
    </source>
</reference>
<dbReference type="AlphaFoldDB" id="A0A085NFR4"/>
<feature type="compositionally biased region" description="Low complexity" evidence="5">
    <location>
        <begin position="412"/>
        <end position="424"/>
    </location>
</feature>
<dbReference type="Proteomes" id="UP000030758">
    <property type="component" value="Unassembled WGS sequence"/>
</dbReference>
<feature type="compositionally biased region" description="Basic and acidic residues" evidence="5">
    <location>
        <begin position="396"/>
        <end position="411"/>
    </location>
</feature>
<dbReference type="PROSITE" id="PS51914">
    <property type="entry name" value="MRH"/>
    <property type="match status" value="1"/>
</dbReference>
<dbReference type="Pfam" id="PF07915">
    <property type="entry name" value="PRKCSH"/>
    <property type="match status" value="1"/>
</dbReference>
<dbReference type="InterPro" id="IPR009011">
    <property type="entry name" value="Man6P_isomerase_rcpt-bd_dom_sf"/>
</dbReference>
<evidence type="ECO:0000256" key="3">
    <source>
        <dbReference type="ARBA" id="ARBA00022824"/>
    </source>
</evidence>
<keyword evidence="6" id="KW-1133">Transmembrane helix</keyword>
<feature type="region of interest" description="Disordered" evidence="5">
    <location>
        <begin position="339"/>
        <end position="363"/>
    </location>
</feature>
<keyword evidence="2" id="KW-0732">Signal</keyword>
<evidence type="ECO:0000256" key="5">
    <source>
        <dbReference type="SAM" id="MobiDB-lite"/>
    </source>
</evidence>
<dbReference type="EMBL" id="KL367506">
    <property type="protein sequence ID" value="KFD68310.1"/>
    <property type="molecule type" value="Genomic_DNA"/>
</dbReference>
<dbReference type="GO" id="GO:0005788">
    <property type="term" value="C:endoplasmic reticulum lumen"/>
    <property type="evidence" value="ECO:0007669"/>
    <property type="project" value="TreeGrafter"/>
</dbReference>
<feature type="transmembrane region" description="Helical" evidence="6">
    <location>
        <begin position="1146"/>
        <end position="1166"/>
    </location>
</feature>
<keyword evidence="6" id="KW-0472">Membrane</keyword>
<comment type="subcellular location">
    <subcellularLocation>
        <location evidence="1">Endoplasmic reticulum</location>
    </subcellularLocation>
</comment>
<feature type="compositionally biased region" description="Basic and acidic residues" evidence="5">
    <location>
        <begin position="298"/>
        <end position="317"/>
    </location>
</feature>
<feature type="transmembrane region" description="Helical" evidence="6">
    <location>
        <begin position="856"/>
        <end position="880"/>
    </location>
</feature>
<proteinExistence type="predicted"/>
<dbReference type="PANTHER" id="PTHR15414">
    <property type="entry name" value="OS-9-RELATED"/>
    <property type="match status" value="1"/>
</dbReference>
<dbReference type="SUPFAM" id="SSF50911">
    <property type="entry name" value="Mannose 6-phosphate receptor domain"/>
    <property type="match status" value="1"/>
</dbReference>
<keyword evidence="3" id="KW-0256">Endoplasmic reticulum</keyword>
<protein>
    <recommendedName>
        <fullName evidence="7">MRH domain-containing protein</fullName>
    </recommendedName>
</protein>
<feature type="domain" description="MRH" evidence="7">
    <location>
        <begin position="77"/>
        <end position="239"/>
    </location>
</feature>
<evidence type="ECO:0000313" key="8">
    <source>
        <dbReference type="EMBL" id="KFD68310.1"/>
    </source>
</evidence>
<dbReference type="InterPro" id="IPR012913">
    <property type="entry name" value="OS9-like_dom"/>
</dbReference>
<evidence type="ECO:0000256" key="4">
    <source>
        <dbReference type="ARBA" id="ARBA00023157"/>
    </source>
</evidence>
<dbReference type="GO" id="GO:0030968">
    <property type="term" value="P:endoplasmic reticulum unfolded protein response"/>
    <property type="evidence" value="ECO:0007669"/>
    <property type="project" value="InterPro"/>
</dbReference>
<dbReference type="InterPro" id="IPR044865">
    <property type="entry name" value="MRH_dom"/>
</dbReference>
<keyword evidence="6" id="KW-0812">Transmembrane</keyword>
<keyword evidence="4" id="KW-1015">Disulfide bond</keyword>
<organism evidence="8">
    <name type="scientific">Trichuris suis</name>
    <name type="common">pig whipworm</name>
    <dbReference type="NCBI Taxonomy" id="68888"/>
    <lineage>
        <taxon>Eukaryota</taxon>
        <taxon>Metazoa</taxon>
        <taxon>Ecdysozoa</taxon>
        <taxon>Nematoda</taxon>
        <taxon>Enoplea</taxon>
        <taxon>Dorylaimia</taxon>
        <taxon>Trichinellida</taxon>
        <taxon>Trichuridae</taxon>
        <taxon>Trichuris</taxon>
    </lineage>
</organism>
<gene>
    <name evidence="8" type="ORF">M514_03056</name>
</gene>
<feature type="region of interest" description="Disordered" evidence="5">
    <location>
        <begin position="267"/>
        <end position="317"/>
    </location>
</feature>